<feature type="chain" id="PRO_5043685644" description="Polysaccharide lyase-like protein" evidence="1">
    <location>
        <begin position="23"/>
        <end position="257"/>
    </location>
</feature>
<protein>
    <recommendedName>
        <fullName evidence="4">Polysaccharide lyase-like protein</fullName>
    </recommendedName>
</protein>
<reference evidence="2 3" key="1">
    <citation type="journal article" date="2017" name="Antonie Van Leeuwenhoek">
        <title>Rhizobium rhizosphaerae sp. nov., a novel species isolated from rice rhizosphere.</title>
        <authorList>
            <person name="Zhao J.J."/>
            <person name="Zhang J."/>
            <person name="Zhang R.J."/>
            <person name="Zhang C.W."/>
            <person name="Yin H.Q."/>
            <person name="Zhang X.X."/>
        </authorList>
    </citation>
    <scope>NUCLEOTIDE SEQUENCE [LARGE SCALE GENOMIC DNA]</scope>
    <source>
        <strain evidence="2 3">S18K6</strain>
    </source>
</reference>
<feature type="signal peptide" evidence="1">
    <location>
        <begin position="1"/>
        <end position="22"/>
    </location>
</feature>
<proteinExistence type="predicted"/>
<dbReference type="EMBL" id="BAEM01000008">
    <property type="protein sequence ID" value="GAC08698.1"/>
    <property type="molecule type" value="Genomic_DNA"/>
</dbReference>
<dbReference type="RefSeq" id="WP_007985098.1">
    <property type="nucleotide sequence ID" value="NZ_BAEM01000008.1"/>
</dbReference>
<dbReference type="PROSITE" id="PS51257">
    <property type="entry name" value="PROKAR_LIPOPROTEIN"/>
    <property type="match status" value="1"/>
</dbReference>
<evidence type="ECO:0000256" key="1">
    <source>
        <dbReference type="SAM" id="SignalP"/>
    </source>
</evidence>
<keyword evidence="1" id="KW-0732">Signal</keyword>
<evidence type="ECO:0008006" key="4">
    <source>
        <dbReference type="Google" id="ProtNLM"/>
    </source>
</evidence>
<organism evidence="2 3">
    <name type="scientific">Paraglaciecola chathamensis S18K6</name>
    <dbReference type="NCBI Taxonomy" id="1127672"/>
    <lineage>
        <taxon>Bacteria</taxon>
        <taxon>Pseudomonadati</taxon>
        <taxon>Pseudomonadota</taxon>
        <taxon>Gammaproteobacteria</taxon>
        <taxon>Alteromonadales</taxon>
        <taxon>Alteromonadaceae</taxon>
        <taxon>Paraglaciecola</taxon>
    </lineage>
</organism>
<sequence length="257" mass="28487">MKTKTLLTFIFSLFLFVLCGCANQPLLRANFDDTVGTFPDLTLAGDPAGDEITWTGSTANSSASLAPLKVINDPNGESGDKILRLFYHMSEQPIAPYLGFHARPTTETNNIYSVLWDGVVEYPGNRNSQRLWIEFYESVQWHTRSLIKLSIQRATDGPGQDWSSVTIYERGGTSRQIGFIRNNLPHAGLVILNLETYKYSLLFGGVTATGDLASDTNINRLSLYFHYDTQDVQGSSPGLGSYSIDDVKMLLSIPDED</sequence>
<dbReference type="Proteomes" id="UP000006320">
    <property type="component" value="Unassembled WGS sequence"/>
</dbReference>
<gene>
    <name evidence="2" type="ORF">GCHA_0735</name>
</gene>
<accession>A0AAV3UU42</accession>
<name>A0AAV3UU42_9ALTE</name>
<dbReference type="AlphaFoldDB" id="A0AAV3UU42"/>
<evidence type="ECO:0000313" key="2">
    <source>
        <dbReference type="EMBL" id="GAC08698.1"/>
    </source>
</evidence>
<evidence type="ECO:0000313" key="3">
    <source>
        <dbReference type="Proteomes" id="UP000006320"/>
    </source>
</evidence>
<comment type="caution">
    <text evidence="2">The sequence shown here is derived from an EMBL/GenBank/DDBJ whole genome shotgun (WGS) entry which is preliminary data.</text>
</comment>